<reference evidence="2 3" key="1">
    <citation type="journal article" date="2014" name="BMC Genomics">
        <title>Genome sequencing of four Aureobasidium pullulans varieties: biotechnological potential, stress tolerance, and description of new species.</title>
        <authorList>
            <person name="Gostin Ar C."/>
            <person name="Ohm R.A."/>
            <person name="Kogej T."/>
            <person name="Sonjak S."/>
            <person name="Turk M."/>
            <person name="Zajc J."/>
            <person name="Zalar P."/>
            <person name="Grube M."/>
            <person name="Sun H."/>
            <person name="Han J."/>
            <person name="Sharma A."/>
            <person name="Chiniquy J."/>
            <person name="Ngan C.Y."/>
            <person name="Lipzen A."/>
            <person name="Barry K."/>
            <person name="Grigoriev I.V."/>
            <person name="Gunde-Cimerman N."/>
        </authorList>
    </citation>
    <scope>NUCLEOTIDE SEQUENCE [LARGE SCALE GENOMIC DNA]</scope>
    <source>
        <strain evidence="2 3">CBS 147.97</strain>
    </source>
</reference>
<evidence type="ECO:0000313" key="3">
    <source>
        <dbReference type="Proteomes" id="UP000027730"/>
    </source>
</evidence>
<dbReference type="STRING" id="1043004.A0A074W5R1"/>
<organism evidence="2 3">
    <name type="scientific">Aureobasidium namibiae CBS 147.97</name>
    <dbReference type="NCBI Taxonomy" id="1043004"/>
    <lineage>
        <taxon>Eukaryota</taxon>
        <taxon>Fungi</taxon>
        <taxon>Dikarya</taxon>
        <taxon>Ascomycota</taxon>
        <taxon>Pezizomycotina</taxon>
        <taxon>Dothideomycetes</taxon>
        <taxon>Dothideomycetidae</taxon>
        <taxon>Dothideales</taxon>
        <taxon>Saccotheciaceae</taxon>
        <taxon>Aureobasidium</taxon>
    </lineage>
</organism>
<feature type="chain" id="PRO_5001701163" evidence="1">
    <location>
        <begin position="19"/>
        <end position="192"/>
    </location>
</feature>
<dbReference type="GeneID" id="25414404"/>
<keyword evidence="1" id="KW-0732">Signal</keyword>
<dbReference type="EMBL" id="KL584735">
    <property type="protein sequence ID" value="KEQ68183.1"/>
    <property type="molecule type" value="Genomic_DNA"/>
</dbReference>
<name>A0A074W5R1_9PEZI</name>
<dbReference type="AlphaFoldDB" id="A0A074W5R1"/>
<gene>
    <name evidence="2" type="ORF">M436DRAFT_68353</name>
</gene>
<dbReference type="Proteomes" id="UP000027730">
    <property type="component" value="Unassembled WGS sequence"/>
</dbReference>
<evidence type="ECO:0000256" key="1">
    <source>
        <dbReference type="SAM" id="SignalP"/>
    </source>
</evidence>
<protein>
    <submittedName>
        <fullName evidence="2">Uncharacterized protein</fullName>
    </submittedName>
</protein>
<dbReference type="OrthoDB" id="10290296at2759"/>
<feature type="signal peptide" evidence="1">
    <location>
        <begin position="1"/>
        <end position="18"/>
    </location>
</feature>
<evidence type="ECO:0000313" key="2">
    <source>
        <dbReference type="EMBL" id="KEQ68183.1"/>
    </source>
</evidence>
<dbReference type="RefSeq" id="XP_013422377.1">
    <property type="nucleotide sequence ID" value="XM_013566923.1"/>
</dbReference>
<keyword evidence="3" id="KW-1185">Reference proteome</keyword>
<proteinExistence type="predicted"/>
<dbReference type="HOGENOM" id="CLU_1414898_0_0_1"/>
<sequence>MKLLLLLTAAIYATHVSAFGDVGPYERAFFYYAYQADAAAAKDGIPTNISPGCGTWSKKGKGHICSFNEFNKYISDPDNEDLKSNWDVTKVDLPDPDTIARTMTDEIRGGALSSTWSIEALTSLMKIWSDIGRNNVAQTFVKVGQFLSGKLDSLEEGPIKDFLKLNAYATITSVARIRKERMIQGMTEDLRP</sequence>
<accession>A0A074W5R1</accession>